<dbReference type="InterPro" id="IPR002048">
    <property type="entry name" value="EF_hand_dom"/>
</dbReference>
<comment type="similarity">
    <text evidence="1 3">Belongs to the RNase T2 family.</text>
</comment>
<feature type="domain" description="EF-hand" evidence="5">
    <location>
        <begin position="364"/>
        <end position="399"/>
    </location>
</feature>
<evidence type="ECO:0000256" key="2">
    <source>
        <dbReference type="ARBA" id="ARBA00008294"/>
    </source>
</evidence>
<evidence type="ECO:0000256" key="1">
    <source>
        <dbReference type="ARBA" id="ARBA00007469"/>
    </source>
</evidence>
<proteinExistence type="inferred from homology"/>
<reference evidence="6" key="1">
    <citation type="submission" date="2022-12" db="EMBL/GenBank/DDBJ databases">
        <title>Genome assemblies of Blomia tropicalis.</title>
        <authorList>
            <person name="Cui Y."/>
        </authorList>
    </citation>
    <scope>NUCLEOTIDE SEQUENCE</scope>
    <source>
        <tissue evidence="6">Adult mites</tissue>
    </source>
</reference>
<dbReference type="EMBL" id="JAPWDV010000002">
    <property type="protein sequence ID" value="KAJ6220669.1"/>
    <property type="molecule type" value="Genomic_DNA"/>
</dbReference>
<feature type="compositionally biased region" description="Basic residues" evidence="4">
    <location>
        <begin position="1023"/>
        <end position="1035"/>
    </location>
</feature>
<feature type="compositionally biased region" description="Polar residues" evidence="4">
    <location>
        <begin position="1212"/>
        <end position="1234"/>
    </location>
</feature>
<evidence type="ECO:0000313" key="6">
    <source>
        <dbReference type="EMBL" id="KAJ6220669.1"/>
    </source>
</evidence>
<feature type="region of interest" description="Disordered" evidence="4">
    <location>
        <begin position="1022"/>
        <end position="1041"/>
    </location>
</feature>
<evidence type="ECO:0000259" key="5">
    <source>
        <dbReference type="PROSITE" id="PS50222"/>
    </source>
</evidence>
<dbReference type="InterPro" id="IPR001568">
    <property type="entry name" value="RNase_T2-like"/>
</dbReference>
<protein>
    <recommendedName>
        <fullName evidence="5">EF-hand domain-containing protein</fullName>
    </recommendedName>
</protein>
<organism evidence="6 7">
    <name type="scientific">Blomia tropicalis</name>
    <name type="common">Mite</name>
    <dbReference type="NCBI Taxonomy" id="40697"/>
    <lineage>
        <taxon>Eukaryota</taxon>
        <taxon>Metazoa</taxon>
        <taxon>Ecdysozoa</taxon>
        <taxon>Arthropoda</taxon>
        <taxon>Chelicerata</taxon>
        <taxon>Arachnida</taxon>
        <taxon>Acari</taxon>
        <taxon>Acariformes</taxon>
        <taxon>Sarcoptiformes</taxon>
        <taxon>Astigmata</taxon>
        <taxon>Glycyphagoidea</taxon>
        <taxon>Echimyopodidae</taxon>
        <taxon>Blomia</taxon>
    </lineage>
</organism>
<dbReference type="PANTHER" id="PTHR11668">
    <property type="entry name" value="SERINE/THREONINE PROTEIN PHOSPHATASE"/>
    <property type="match status" value="1"/>
</dbReference>
<dbReference type="Gene3D" id="3.60.21.10">
    <property type="match status" value="2"/>
</dbReference>
<dbReference type="SMART" id="SM00156">
    <property type="entry name" value="PP2Ac"/>
    <property type="match status" value="1"/>
</dbReference>
<feature type="compositionally biased region" description="Basic residues" evidence="4">
    <location>
        <begin position="1050"/>
        <end position="1063"/>
    </location>
</feature>
<evidence type="ECO:0000256" key="4">
    <source>
        <dbReference type="SAM" id="MobiDB-lite"/>
    </source>
</evidence>
<dbReference type="Gene3D" id="1.10.238.10">
    <property type="entry name" value="EF-hand"/>
    <property type="match status" value="1"/>
</dbReference>
<dbReference type="CDD" id="cd00144">
    <property type="entry name" value="MPP_PPP_family"/>
    <property type="match status" value="1"/>
</dbReference>
<dbReference type="SUPFAM" id="SSF47473">
    <property type="entry name" value="EF-hand"/>
    <property type="match status" value="1"/>
</dbReference>
<feature type="compositionally biased region" description="Low complexity" evidence="4">
    <location>
        <begin position="1235"/>
        <end position="1249"/>
    </location>
</feature>
<dbReference type="InterPro" id="IPR050341">
    <property type="entry name" value="PP1_catalytic_subunit"/>
</dbReference>
<feature type="region of interest" description="Disordered" evidence="4">
    <location>
        <begin position="1176"/>
        <end position="1197"/>
    </location>
</feature>
<dbReference type="Gene3D" id="3.90.730.10">
    <property type="entry name" value="Ribonuclease T2-like"/>
    <property type="match status" value="1"/>
</dbReference>
<feature type="region of interest" description="Disordered" evidence="4">
    <location>
        <begin position="1210"/>
        <end position="1278"/>
    </location>
</feature>
<dbReference type="GO" id="GO:0005509">
    <property type="term" value="F:calcium ion binding"/>
    <property type="evidence" value="ECO:0007669"/>
    <property type="project" value="InterPro"/>
</dbReference>
<name>A0A9Q0M8B1_BLOTA</name>
<dbReference type="Pfam" id="PF00149">
    <property type="entry name" value="Metallophos"/>
    <property type="match status" value="1"/>
</dbReference>
<dbReference type="InterPro" id="IPR029052">
    <property type="entry name" value="Metallo-depent_PP-like"/>
</dbReference>
<dbReference type="InterPro" id="IPR033130">
    <property type="entry name" value="RNase_T2_His_AS_2"/>
</dbReference>
<dbReference type="InterPro" id="IPR011992">
    <property type="entry name" value="EF-hand-dom_pair"/>
</dbReference>
<dbReference type="GO" id="GO:0033897">
    <property type="term" value="F:ribonuclease T2 activity"/>
    <property type="evidence" value="ECO:0007669"/>
    <property type="project" value="InterPro"/>
</dbReference>
<dbReference type="PROSITE" id="PS00531">
    <property type="entry name" value="RNASE_T2_2"/>
    <property type="match status" value="1"/>
</dbReference>
<dbReference type="InterPro" id="IPR036430">
    <property type="entry name" value="RNase_T2-like_sf"/>
</dbReference>
<evidence type="ECO:0000313" key="7">
    <source>
        <dbReference type="Proteomes" id="UP001142055"/>
    </source>
</evidence>
<dbReference type="SUPFAM" id="SSF55895">
    <property type="entry name" value="Ribonuclease Rh-like"/>
    <property type="match status" value="1"/>
</dbReference>
<gene>
    <name evidence="6" type="ORF">RDWZM_006481</name>
</gene>
<keyword evidence="7" id="KW-1185">Reference proteome</keyword>
<dbReference type="GO" id="GO:0003723">
    <property type="term" value="F:RNA binding"/>
    <property type="evidence" value="ECO:0007669"/>
    <property type="project" value="InterPro"/>
</dbReference>
<dbReference type="Proteomes" id="UP001142055">
    <property type="component" value="Chromosome 2"/>
</dbReference>
<dbReference type="GO" id="GO:0005737">
    <property type="term" value="C:cytoplasm"/>
    <property type="evidence" value="ECO:0007669"/>
    <property type="project" value="TreeGrafter"/>
</dbReference>
<dbReference type="SUPFAM" id="SSF56300">
    <property type="entry name" value="Metallo-dependent phosphatases"/>
    <property type="match status" value="2"/>
</dbReference>
<evidence type="ECO:0000256" key="3">
    <source>
        <dbReference type="RuleBase" id="RU004328"/>
    </source>
</evidence>
<dbReference type="PRINTS" id="PR00114">
    <property type="entry name" value="STPHPHTASE"/>
</dbReference>
<dbReference type="AlphaFoldDB" id="A0A9Q0M8B1"/>
<feature type="region of interest" description="Disordered" evidence="4">
    <location>
        <begin position="1050"/>
        <end position="1071"/>
    </location>
</feature>
<feature type="compositionally biased region" description="Low complexity" evidence="4">
    <location>
        <begin position="1259"/>
        <end position="1278"/>
    </location>
</feature>
<dbReference type="InterPro" id="IPR004843">
    <property type="entry name" value="Calcineurin-like_PHP"/>
</dbReference>
<dbReference type="Pfam" id="PF00445">
    <property type="entry name" value="Ribonuclease_T2"/>
    <property type="match status" value="1"/>
</dbReference>
<sequence>MWPQTIGSTVQLGYCPENTDKFNADHLKPIHSQLVHQWPTAFTGPGQSDETFWQHEWEKHGTCSPFSMFNYFHETLQLDLKYPINTWLKDGGVVPSNNRVYTVGLIEAIFKRHNVHANQYVLKCASIKAPPPPTPTLIPEGASNINEPMYDSIVYLIYCTTHDRIAVTNVSKCHTVWLPFVQLQDGMTWSTASHEGVQILIGRNDPEQSAEVAERSAPIYDMQILHILRIQMPYGKTILRLSQFVRLKKNPCFHCCINTDRVNWISFNDMYADRIAKIWGPEIRQFASMLISPATNMIEEFTVRNALYYLFLKSSPQQFLLKECGMSQAAIFEIYTDFVEHCYPSFYMCYESFRAYLVELGFINDESKLRRLFQAFAFYGKHYIDFHEFLIGLVVIEPGVSASFECRSQFIFRYYDLDKKETWSSNSIQTLIRDANPQWTPQQVSNQTLTILNGRASGNRFPYDEFKKMFTTEMLDSQPYFSTICRSVDSNLQKISYLLAGKHKEKKKKKNMGRLKAKRVTRGTCWNCRTQQYEYGSHQITIDTEGRCVEPSIVATEFPIAALYQNYMQRGTVKRDYRTNRFYYSLEYVFTIGSIPNIFLDLVRVFYVHKDEAHLTGLMATKQDWPIFEKYLNILVKDLMQVLTNEPKIIKLNAPVLVIGDLQGNLHDLMQLEKNFFKSFPVIPENLCLLGNYSGQRPFGVECLIFLFSLKLCSPNKVVLLRGTKELNSKASERLGKECSSKYGQANGKILFDIFLKIFAHLPIGVIIDDQIFCTPSGIPRNCRLEPVLRLPNELINPQRDGPIAFEMITRYPKGDSSSPKSSISKGSSRKSVNNVSKFIYGGNKSTNGSSSFYTSFKSVKKKKKSSVNKITQTKSIQSKSLKTNKVKSVKSLSVKSAKSLMVKSSKSLMVKSTKSLTIKSTKSLKVKSTKSLKVKSTKLDQIKSTIQGSNGGSSLSLSVKSTPIGSIKSLKSLAVGSTISTKSLKSNSTSLNKDDKSKVTSAISQFKTLDKSKKVSFLKSTRSMKGKIKSKNKNSKSLSKSIKSIKSKKMKKTKTVKSKNGKRPAQTVTSLGSQETFTKDEFNDFMTANDFRYMIRSNTPCENGFRIGWSETCLTIFSCSDYNGRNNRGSLAIVDHSCLTIRFVRFDFSCMINQTQSTNGDGSCDAFQLNTMEPSGKFTPRMGINNSMKGGGPKTMSMVRSEKRLPLMGKSQPTTVPVPKVQSNASSTTTVGKSVNVRVPSVSSNTTSQQPVRPITKANPQSPSAIAQPAPANLPKS</sequence>
<dbReference type="PANTHER" id="PTHR11668:SF496">
    <property type="entry name" value="SERINE_THREONINE-PROTEIN PHOSPHATASE"/>
    <property type="match status" value="1"/>
</dbReference>
<accession>A0A9Q0M8B1</accession>
<comment type="caution">
    <text evidence="6">The sequence shown here is derived from an EMBL/GenBank/DDBJ whole genome shotgun (WGS) entry which is preliminary data.</text>
</comment>
<dbReference type="InterPro" id="IPR006186">
    <property type="entry name" value="Ser/Thr-sp_prot-phosphatase"/>
</dbReference>
<dbReference type="GO" id="GO:0005634">
    <property type="term" value="C:nucleus"/>
    <property type="evidence" value="ECO:0007669"/>
    <property type="project" value="TreeGrafter"/>
</dbReference>
<dbReference type="PROSITE" id="PS50222">
    <property type="entry name" value="EF_HAND_2"/>
    <property type="match status" value="1"/>
</dbReference>
<comment type="similarity">
    <text evidence="2">Belongs to the PPP phosphatase family.</text>
</comment>
<dbReference type="GO" id="GO:0004722">
    <property type="term" value="F:protein serine/threonine phosphatase activity"/>
    <property type="evidence" value="ECO:0007669"/>
    <property type="project" value="TreeGrafter"/>
</dbReference>